<reference evidence="1 2" key="1">
    <citation type="submission" date="2019-08" db="EMBL/GenBank/DDBJ databases">
        <authorList>
            <person name="Alioto T."/>
            <person name="Alioto T."/>
            <person name="Gomez Garrido J."/>
        </authorList>
    </citation>
    <scope>NUCLEOTIDE SEQUENCE [LARGE SCALE GENOMIC DNA]</scope>
</reference>
<proteinExistence type="predicted"/>
<dbReference type="AlphaFoldDB" id="A0A5E4MFA2"/>
<accession>A0A5E4MFA2</accession>
<protein>
    <submittedName>
        <fullName evidence="1">Uncharacterized protein</fullName>
    </submittedName>
</protein>
<sequence length="59" mass="6998">MESLNDIEATCVMLALYKKHKRKQKRVKWRHWIHPLNLKRPENGVPELNAYGDCDAHKS</sequence>
<evidence type="ECO:0000313" key="2">
    <source>
        <dbReference type="Proteomes" id="UP000325440"/>
    </source>
</evidence>
<dbReference type="Proteomes" id="UP000325440">
    <property type="component" value="Unassembled WGS sequence"/>
</dbReference>
<dbReference type="EMBL" id="CABPRJ010000495">
    <property type="protein sequence ID" value="VVC29564.1"/>
    <property type="molecule type" value="Genomic_DNA"/>
</dbReference>
<keyword evidence="2" id="KW-1185">Reference proteome</keyword>
<organism evidence="1 2">
    <name type="scientific">Cinara cedri</name>
    <dbReference type="NCBI Taxonomy" id="506608"/>
    <lineage>
        <taxon>Eukaryota</taxon>
        <taxon>Metazoa</taxon>
        <taxon>Ecdysozoa</taxon>
        <taxon>Arthropoda</taxon>
        <taxon>Hexapoda</taxon>
        <taxon>Insecta</taxon>
        <taxon>Pterygota</taxon>
        <taxon>Neoptera</taxon>
        <taxon>Paraneoptera</taxon>
        <taxon>Hemiptera</taxon>
        <taxon>Sternorrhyncha</taxon>
        <taxon>Aphidomorpha</taxon>
        <taxon>Aphidoidea</taxon>
        <taxon>Aphididae</taxon>
        <taxon>Lachninae</taxon>
        <taxon>Cinara</taxon>
    </lineage>
</organism>
<evidence type="ECO:0000313" key="1">
    <source>
        <dbReference type="EMBL" id="VVC29564.1"/>
    </source>
</evidence>
<name>A0A5E4MFA2_9HEMI</name>
<gene>
    <name evidence="1" type="ORF">CINCED_3A016564</name>
</gene>